<dbReference type="Proteomes" id="UP000525987">
    <property type="component" value="Unassembled WGS sequence"/>
</dbReference>
<accession>A0A7W5G4L2</accession>
<name>A0A7W5G4L2_9GAMM</name>
<protein>
    <submittedName>
        <fullName evidence="1">Uncharacterized protein</fullName>
    </submittedName>
</protein>
<comment type="caution">
    <text evidence="1">The sequence shown here is derived from an EMBL/GenBank/DDBJ whole genome shotgun (WGS) entry which is preliminary data.</text>
</comment>
<dbReference type="EMBL" id="JACHXM010000003">
    <property type="protein sequence ID" value="MBB3140224.1"/>
    <property type="molecule type" value="Genomic_DNA"/>
</dbReference>
<gene>
    <name evidence="1" type="ORF">FHR96_001076</name>
</gene>
<reference evidence="1 2" key="1">
    <citation type="submission" date="2020-08" db="EMBL/GenBank/DDBJ databases">
        <title>Genomic Encyclopedia of Type Strains, Phase III (KMG-III): the genomes of soil and plant-associated and newly described type strains.</title>
        <authorList>
            <person name="Whitman W."/>
        </authorList>
    </citation>
    <scope>NUCLEOTIDE SEQUENCE [LARGE SCALE GENOMIC DNA]</scope>
    <source>
        <strain evidence="1 2">CECT 5995</strain>
    </source>
</reference>
<dbReference type="RefSeq" id="WP_183386634.1">
    <property type="nucleotide sequence ID" value="NZ_JACHXM010000003.1"/>
</dbReference>
<evidence type="ECO:0000313" key="2">
    <source>
        <dbReference type="Proteomes" id="UP000525987"/>
    </source>
</evidence>
<organism evidence="1 2">
    <name type="scientific">Halomonas organivorans</name>
    <dbReference type="NCBI Taxonomy" id="257772"/>
    <lineage>
        <taxon>Bacteria</taxon>
        <taxon>Pseudomonadati</taxon>
        <taxon>Pseudomonadota</taxon>
        <taxon>Gammaproteobacteria</taxon>
        <taxon>Oceanospirillales</taxon>
        <taxon>Halomonadaceae</taxon>
        <taxon>Halomonas</taxon>
    </lineage>
</organism>
<proteinExistence type="predicted"/>
<keyword evidence="2" id="KW-1185">Reference proteome</keyword>
<evidence type="ECO:0000313" key="1">
    <source>
        <dbReference type="EMBL" id="MBB3140224.1"/>
    </source>
</evidence>
<sequence length="101" mass="11403">MQAVEVTMPDKTIRLNVAQDARMWIDEFMGRHRAHPLTASLDTLLESSTEDELNSRKLFCGGAILIMKWYGELTEREASALVDEIEALPFETVAGNKQGRH</sequence>
<dbReference type="AlphaFoldDB" id="A0A7W5G4L2"/>